<evidence type="ECO:0000313" key="2">
    <source>
        <dbReference type="EMBL" id="CAH2253609.1"/>
    </source>
</evidence>
<dbReference type="AlphaFoldDB" id="A0AAD1RGH8"/>
<keyword evidence="1" id="KW-0175">Coiled coil</keyword>
<keyword evidence="3" id="KW-1185">Reference proteome</keyword>
<accession>A0AAD1RGH8</accession>
<dbReference type="EMBL" id="OW240913">
    <property type="protein sequence ID" value="CAH2253609.1"/>
    <property type="molecule type" value="Genomic_DNA"/>
</dbReference>
<name>A0AAD1RGH8_PELCU</name>
<organism evidence="2 3">
    <name type="scientific">Pelobates cultripes</name>
    <name type="common">Western spadefoot toad</name>
    <dbReference type="NCBI Taxonomy" id="61616"/>
    <lineage>
        <taxon>Eukaryota</taxon>
        <taxon>Metazoa</taxon>
        <taxon>Chordata</taxon>
        <taxon>Craniata</taxon>
        <taxon>Vertebrata</taxon>
        <taxon>Euteleostomi</taxon>
        <taxon>Amphibia</taxon>
        <taxon>Batrachia</taxon>
        <taxon>Anura</taxon>
        <taxon>Pelobatoidea</taxon>
        <taxon>Pelobatidae</taxon>
        <taxon>Pelobates</taxon>
    </lineage>
</organism>
<dbReference type="Proteomes" id="UP001295444">
    <property type="component" value="Chromosome 02"/>
</dbReference>
<evidence type="ECO:0000313" key="3">
    <source>
        <dbReference type="Proteomes" id="UP001295444"/>
    </source>
</evidence>
<sequence>MSTRMKKIPSLEANDVEEKELSRLLAPQSFLSNKIQKSGSLPSIDGLGLGIHNVRLTTRFVVNKANQRFPSNTMSERTRKTFISKGIQVSGKDDNLSVSKLQALEKEIILLKALLKEKDAALLMLNNEIQNKTLQFAKDIESEVNGHKITRQNLDTARSLVKEKERLLKESKIQYEKATRELTNQYEERVTSVMEESQQQVYIRDEKISKLKHQISELFKEKSWEHQQQIEDYQKEVAQLTEEIQLLRLQLKKHSTPKKECEQCKSLLSVLEDRNLKLKLKNRTIEELHSICQRFEKQLKEQEKLQNLLVTKKQRKT</sequence>
<gene>
    <name evidence="2" type="ORF">PECUL_23A021798</name>
</gene>
<feature type="coiled-coil region" evidence="1">
    <location>
        <begin position="223"/>
        <end position="250"/>
    </location>
</feature>
<reference evidence="2" key="1">
    <citation type="submission" date="2022-03" db="EMBL/GenBank/DDBJ databases">
        <authorList>
            <person name="Alioto T."/>
            <person name="Alioto T."/>
            <person name="Gomez Garrido J."/>
        </authorList>
    </citation>
    <scope>NUCLEOTIDE SEQUENCE</scope>
</reference>
<protein>
    <submittedName>
        <fullName evidence="2">Uncharacterized protein</fullName>
    </submittedName>
</protein>
<evidence type="ECO:0000256" key="1">
    <source>
        <dbReference type="SAM" id="Coils"/>
    </source>
</evidence>
<proteinExistence type="predicted"/>
<feature type="coiled-coil region" evidence="1">
    <location>
        <begin position="154"/>
        <end position="188"/>
    </location>
</feature>